<dbReference type="Gene3D" id="2.60.40.640">
    <property type="match status" value="1"/>
</dbReference>
<name>A0A168JRF3_MUCCL</name>
<dbReference type="InterPro" id="IPR014752">
    <property type="entry name" value="Arrestin-like_C"/>
</dbReference>
<organism evidence="3 4">
    <name type="scientific">Mucor lusitanicus CBS 277.49</name>
    <dbReference type="NCBI Taxonomy" id="747725"/>
    <lineage>
        <taxon>Eukaryota</taxon>
        <taxon>Fungi</taxon>
        <taxon>Fungi incertae sedis</taxon>
        <taxon>Mucoromycota</taxon>
        <taxon>Mucoromycotina</taxon>
        <taxon>Mucoromycetes</taxon>
        <taxon>Mucorales</taxon>
        <taxon>Mucorineae</taxon>
        <taxon>Mucoraceae</taxon>
        <taxon>Mucor</taxon>
    </lineage>
</organism>
<dbReference type="Pfam" id="PF02752">
    <property type="entry name" value="Arrestin_C"/>
    <property type="match status" value="1"/>
</dbReference>
<reference evidence="3 4" key="1">
    <citation type="submission" date="2015-06" db="EMBL/GenBank/DDBJ databases">
        <title>Expansion of signal transduction pathways in fungi by whole-genome duplication.</title>
        <authorList>
            <consortium name="DOE Joint Genome Institute"/>
            <person name="Corrochano L.M."/>
            <person name="Kuo A."/>
            <person name="Marcet-Houben M."/>
            <person name="Polaino S."/>
            <person name="Salamov A."/>
            <person name="Villalobos J.M."/>
            <person name="Alvarez M.I."/>
            <person name="Avalos J."/>
            <person name="Benito E.P."/>
            <person name="Benoit I."/>
            <person name="Burger G."/>
            <person name="Camino L.P."/>
            <person name="Canovas D."/>
            <person name="Cerda-Olmedo E."/>
            <person name="Cheng J.-F."/>
            <person name="Dominguez A."/>
            <person name="Elias M."/>
            <person name="Eslava A.P."/>
            <person name="Glaser F."/>
            <person name="Grimwood J."/>
            <person name="Gutierrez G."/>
            <person name="Heitman J."/>
            <person name="Henrissat B."/>
            <person name="Iturriaga E.A."/>
            <person name="Lang B.F."/>
            <person name="Lavin J.L."/>
            <person name="Lee S."/>
            <person name="Li W."/>
            <person name="Lindquist E."/>
            <person name="Lopez-Garcia S."/>
            <person name="Luque E.M."/>
            <person name="Marcos A.T."/>
            <person name="Martin J."/>
            <person name="Mccluskey K."/>
            <person name="Medina H.R."/>
            <person name="Miralles-Duran A."/>
            <person name="Miyazaki A."/>
            <person name="Munoz-Torres E."/>
            <person name="Oguiza J.A."/>
            <person name="Ohm R."/>
            <person name="Olmedo M."/>
            <person name="Orejas M."/>
            <person name="Ortiz-Castellanos L."/>
            <person name="Pisabarro A.G."/>
            <person name="Rodriguez-Romero J."/>
            <person name="Ruiz-Herrera J."/>
            <person name="Ruiz-Vazquez R."/>
            <person name="Sanz C."/>
            <person name="Schackwitz W."/>
            <person name="Schmutz J."/>
            <person name="Shahriari M."/>
            <person name="Shelest E."/>
            <person name="Silva-Franco F."/>
            <person name="Soanes D."/>
            <person name="Syed K."/>
            <person name="Tagua V.G."/>
            <person name="Talbot N.J."/>
            <person name="Thon M."/>
            <person name="De Vries R.P."/>
            <person name="Wiebenga A."/>
            <person name="Yadav J.S."/>
            <person name="Braun E.L."/>
            <person name="Baker S."/>
            <person name="Garre V."/>
            <person name="Horwitz B."/>
            <person name="Torres-Martinez S."/>
            <person name="Idnurm A."/>
            <person name="Herrera-Estrella A."/>
            <person name="Gabaldon T."/>
            <person name="Grigoriev I.V."/>
        </authorList>
    </citation>
    <scope>NUCLEOTIDE SEQUENCE [LARGE SCALE GENOMIC DNA]</scope>
    <source>
        <strain evidence="3 4">CBS 277.49</strain>
    </source>
</reference>
<dbReference type="AlphaFoldDB" id="A0A168JRF3"/>
<dbReference type="EMBL" id="AMYB01000006">
    <property type="protein sequence ID" value="OAD01524.1"/>
    <property type="molecule type" value="Genomic_DNA"/>
</dbReference>
<comment type="caution">
    <text evidence="3">The sequence shown here is derived from an EMBL/GenBank/DDBJ whole genome shotgun (WGS) entry which is preliminary data.</text>
</comment>
<dbReference type="OrthoDB" id="2333384at2759"/>
<feature type="compositionally biased region" description="Pro residues" evidence="1">
    <location>
        <begin position="541"/>
        <end position="554"/>
    </location>
</feature>
<feature type="domain" description="Arrestin C-terminal-like" evidence="2">
    <location>
        <begin position="165"/>
        <end position="327"/>
    </location>
</feature>
<dbReference type="VEuPathDB" id="FungiDB:MUCCIDRAFT_83263"/>
<keyword evidence="4" id="KW-1185">Reference proteome</keyword>
<dbReference type="Proteomes" id="UP000077051">
    <property type="component" value="Unassembled WGS sequence"/>
</dbReference>
<feature type="compositionally biased region" description="Low complexity" evidence="1">
    <location>
        <begin position="605"/>
        <end position="629"/>
    </location>
</feature>
<feature type="region of interest" description="Disordered" evidence="1">
    <location>
        <begin position="605"/>
        <end position="649"/>
    </location>
</feature>
<evidence type="ECO:0000256" key="1">
    <source>
        <dbReference type="SAM" id="MobiDB-lite"/>
    </source>
</evidence>
<dbReference type="InterPro" id="IPR011022">
    <property type="entry name" value="Arrestin_C-like"/>
</dbReference>
<dbReference type="STRING" id="747725.A0A168JRF3"/>
<evidence type="ECO:0000259" key="2">
    <source>
        <dbReference type="Pfam" id="PF02752"/>
    </source>
</evidence>
<evidence type="ECO:0000313" key="4">
    <source>
        <dbReference type="Proteomes" id="UP000077051"/>
    </source>
</evidence>
<evidence type="ECO:0000313" key="3">
    <source>
        <dbReference type="EMBL" id="OAD01524.1"/>
    </source>
</evidence>
<sequence length="895" mass="99600">MKDDFKSLEIEPKEGYLDFIGPAKLHSTAQSKVLKGHVRFTLIRPTKIRAMSVKFKGFSNITLKQPYNIETTCPLLPKLKVPLFGKANLPAGDHVIPWELDIPNIYPRSLLAKRATIHYKVIVSISTGIARTLTAEYPIVLKRHLLPYKELSPLIETKLYQRTVPGKFHYEIDAPQIVCIEQEYIPMAIKYVSIANQKPVQSIRTRIVQIELYRRQSLSKSESDLTASNRDSHIFDLDKKIADSAQYKDTHIKYIKRTIPALIHMPDASTSAWKRPCLIRHNLHPYLSYTLDSPLVSIYHQIEITFQFGMKYEQIKTKLPIIVASIPRKDPAQTQLIDQKSSNLMMKYAFEETARSEFLRYELEPRDAASRSTDDDHSNLNDDSFSVLRDTSMMPITSDDEDSVVRDRAMGGRTTPLMFVTVNPSRARSPTPVQPSAVNTYMTNTSNIMHRRVLSPTPESSSTLDVNSNQRQLKKFASAFDLSTASEESLRMDAERQPEERPRTTTPTMKRSHMQRKQLQPINVDLANGKEVNMFKSMPSLRPPPQTTLPPPPVSQESASSDVLPSLDRMKHQQQMRSNNARQQHAPFESAIDNASNDDLQSIYSESSLSSSHNAPSLSSSATLSTNKSQPTLHSRPPSPVFSPAPGLPATIALRPQGEGVQAVEEMFPPDSASIMSPAMNTVASSTLFSPRTTYALQRRIALSTISSLTNDSLQLGPSMLSPNNVRATTASAIDPDVQSLMHSSFCSSSLSSFDYPPPPPNNRYAYAQLPPIPTNATSLPPLPPLPTTTTTSNADTTTAVKANRRLTRLYIDDSDEEDYIDRENGVRSPSPPPLPHIPAHIKSCTVAQHNNNSNISSDSEVKDEGAIAAQQDDCAPPRLPRLSFGNDFGISLGI</sequence>
<protein>
    <recommendedName>
        <fullName evidence="2">Arrestin C-terminal-like domain-containing protein</fullName>
    </recommendedName>
</protein>
<feature type="region of interest" description="Disordered" evidence="1">
    <location>
        <begin position="484"/>
        <end position="563"/>
    </location>
</feature>
<accession>A0A168JRF3</accession>
<proteinExistence type="predicted"/>
<gene>
    <name evidence="3" type="ORF">MUCCIDRAFT_83263</name>
</gene>
<feature type="compositionally biased region" description="Pro residues" evidence="1">
    <location>
        <begin position="637"/>
        <end position="647"/>
    </location>
</feature>
<feature type="compositionally biased region" description="Basic and acidic residues" evidence="1">
    <location>
        <begin position="488"/>
        <end position="503"/>
    </location>
</feature>